<reference evidence="1" key="1">
    <citation type="submission" date="2013-12" db="EMBL/GenBank/DDBJ databases">
        <title>The Genome Sequence of Aphanomyces astaci APO3.</title>
        <authorList>
            <consortium name="The Broad Institute Genomics Platform"/>
            <person name="Russ C."/>
            <person name="Tyler B."/>
            <person name="van West P."/>
            <person name="Dieguez-Uribeondo J."/>
            <person name="Young S.K."/>
            <person name="Zeng Q."/>
            <person name="Gargeya S."/>
            <person name="Fitzgerald M."/>
            <person name="Abouelleil A."/>
            <person name="Alvarado L."/>
            <person name="Chapman S.B."/>
            <person name="Gainer-Dewar J."/>
            <person name="Goldberg J."/>
            <person name="Griggs A."/>
            <person name="Gujja S."/>
            <person name="Hansen M."/>
            <person name="Howarth C."/>
            <person name="Imamovic A."/>
            <person name="Ireland A."/>
            <person name="Larimer J."/>
            <person name="McCowan C."/>
            <person name="Murphy C."/>
            <person name="Pearson M."/>
            <person name="Poon T.W."/>
            <person name="Priest M."/>
            <person name="Roberts A."/>
            <person name="Saif S."/>
            <person name="Shea T."/>
            <person name="Sykes S."/>
            <person name="Wortman J."/>
            <person name="Nusbaum C."/>
            <person name="Birren B."/>
        </authorList>
    </citation>
    <scope>NUCLEOTIDE SEQUENCE [LARGE SCALE GENOMIC DNA]</scope>
    <source>
        <strain evidence="1">APO3</strain>
    </source>
</reference>
<dbReference type="STRING" id="112090.W4GN59"/>
<dbReference type="VEuPathDB" id="FungiDB:H257_06650"/>
<dbReference type="AlphaFoldDB" id="W4GN59"/>
<organism evidence="1">
    <name type="scientific">Aphanomyces astaci</name>
    <name type="common">Crayfish plague agent</name>
    <dbReference type="NCBI Taxonomy" id="112090"/>
    <lineage>
        <taxon>Eukaryota</taxon>
        <taxon>Sar</taxon>
        <taxon>Stramenopiles</taxon>
        <taxon>Oomycota</taxon>
        <taxon>Saprolegniomycetes</taxon>
        <taxon>Saprolegniales</taxon>
        <taxon>Verrucalvaceae</taxon>
        <taxon>Aphanomyces</taxon>
    </lineage>
</organism>
<dbReference type="EMBL" id="KI913126">
    <property type="protein sequence ID" value="ETV80338.1"/>
    <property type="molecule type" value="Genomic_DNA"/>
</dbReference>
<dbReference type="RefSeq" id="XP_009830262.1">
    <property type="nucleotide sequence ID" value="XM_009831960.1"/>
</dbReference>
<gene>
    <name evidence="1" type="ORF">H257_06650</name>
</gene>
<name>W4GN59_APHAT</name>
<dbReference type="GeneID" id="20808646"/>
<proteinExistence type="predicted"/>
<protein>
    <submittedName>
        <fullName evidence="1">Uncharacterized protein</fullName>
    </submittedName>
</protein>
<sequence>MIRHALWKASLIKLDVAKFGGAESDKLLHWGLQVSTAADTQRISDKATCVAFAMSHLKGRAESWAFSERLTDPHCFPSFAIFNTELEPMFLPTHSDFPNVNDEESLPESLRVTVFMDDINQGPAPTQPQTFEEAVRIALSESFSSIRTIARVSIAVALDTFLVLARHLAVWRQPRLRHTVSPVSHLITSRVVLRAVHLTASVANAMAPRAGLSAPFRARVRREKVALSRREATYTPQILWRCVAR</sequence>
<dbReference type="OrthoDB" id="79194at2759"/>
<accession>W4GN59</accession>
<evidence type="ECO:0000313" key="1">
    <source>
        <dbReference type="EMBL" id="ETV80338.1"/>
    </source>
</evidence>